<name>A0ABS2I8U8_9GAMM</name>
<dbReference type="EMBL" id="JAFEUP010000001">
    <property type="protein sequence ID" value="MBM7059205.1"/>
    <property type="molecule type" value="Genomic_DNA"/>
</dbReference>
<reference evidence="4 5" key="1">
    <citation type="submission" date="2021-02" db="EMBL/GenBank/DDBJ databases">
        <authorList>
            <person name="Lee D.-H."/>
        </authorList>
    </citation>
    <scope>NUCLEOTIDE SEQUENCE [LARGE SCALE GENOMIC DNA]</scope>
    <source>
        <strain evidence="4 5">UL073</strain>
    </source>
</reference>
<proteinExistence type="predicted"/>
<keyword evidence="5" id="KW-1185">Reference proteome</keyword>
<evidence type="ECO:0000313" key="5">
    <source>
        <dbReference type="Proteomes" id="UP000717995"/>
    </source>
</evidence>
<dbReference type="InterPro" id="IPR002355">
    <property type="entry name" value="Cu_oxidase_Cu_BS"/>
</dbReference>
<keyword evidence="1" id="KW-0479">Metal-binding</keyword>
<evidence type="ECO:0000256" key="1">
    <source>
        <dbReference type="ARBA" id="ARBA00022723"/>
    </source>
</evidence>
<organism evidence="4 5">
    <name type="scientific">Zestomonas insulae</name>
    <dbReference type="NCBI Taxonomy" id="2809017"/>
    <lineage>
        <taxon>Bacteria</taxon>
        <taxon>Pseudomonadati</taxon>
        <taxon>Pseudomonadota</taxon>
        <taxon>Gammaproteobacteria</taxon>
        <taxon>Pseudomonadales</taxon>
        <taxon>Pseudomonadaceae</taxon>
        <taxon>Zestomonas</taxon>
    </lineage>
</organism>
<dbReference type="SUPFAM" id="SSF49503">
    <property type="entry name" value="Cupredoxins"/>
    <property type="match status" value="3"/>
</dbReference>
<dbReference type="Gene3D" id="2.60.40.420">
    <property type="entry name" value="Cupredoxins - blue copper proteins"/>
    <property type="match status" value="3"/>
</dbReference>
<dbReference type="PROSITE" id="PS00080">
    <property type="entry name" value="MULTICOPPER_OXIDASE2"/>
    <property type="match status" value="1"/>
</dbReference>
<evidence type="ECO:0000313" key="4">
    <source>
        <dbReference type="EMBL" id="MBM7059205.1"/>
    </source>
</evidence>
<dbReference type="NCBIfam" id="NF041487">
    <property type="entry name" value="copper_ox_MnxG"/>
    <property type="match status" value="1"/>
</dbReference>
<feature type="signal peptide" evidence="2">
    <location>
        <begin position="1"/>
        <end position="24"/>
    </location>
</feature>
<feature type="chain" id="PRO_5046385042" evidence="2">
    <location>
        <begin position="25"/>
        <end position="1926"/>
    </location>
</feature>
<accession>A0ABS2I8U8</accession>
<feature type="domain" description="Plastocyanin-like" evidence="3">
    <location>
        <begin position="445"/>
        <end position="534"/>
    </location>
</feature>
<dbReference type="Pfam" id="PF07731">
    <property type="entry name" value="Cu-oxidase_2"/>
    <property type="match status" value="1"/>
</dbReference>
<evidence type="ECO:0000259" key="3">
    <source>
        <dbReference type="Pfam" id="PF07731"/>
    </source>
</evidence>
<protein>
    <submittedName>
        <fullName evidence="4">Multicopper oxidase domain-containing protein</fullName>
    </submittedName>
</protein>
<gene>
    <name evidence="4" type="ORF">JQX08_00635</name>
</gene>
<sequence>MWRLRGGGLLLGVLLAGLWSPAQAAIQCERNLLANVVALDQPLMFNRLGAQNVNGMMFALSRDVVDRNQVPLHRGGAATPGQVTLRPDKRPRPLVLRVAVGDCVTISLQNLLAPQANPNGSELEDELAGEQHVDAQVADRHVGFQVNGLQPVNGIADMATNAGRNGSALVAPGGTRSYTLYAEREGSFAVVSHGATFGSEGTSGNVGNGLFAQVVVVPRGGKTYRNTVSEEDMRLASTGRTPAGQPIVDYEARYPQREPWISEGKAGQPILAMIDNNEIVASNSDAIVMGPNPDGRFPPATYPLEMYGKRNPAVPNRLEPFRDFAVALHDQSAVTQAFPGYWADPVFGHVLEPTRDSFMINYGAGGIGAEVIANRLGVGPMHDCLSCAYEEFFLSSHTVGDAAMLVDVPANVGLENLRPGEAAPADAVGIKASMALFPDEPSNVNHSYIGDFVKIRNISMGYEQHVFHLHGHQWLFNPNDDNSDYMDAQGVGPGSGYTYEIANGGSGNRNRVAGDAIYHCHFYPHFAQGMWAMWRIHDVFEEGTRLAASANGADGFHEQPFGLRSGLPAADARALPDGEIVAGAPIPAIVPLPGKAMPPMPGKVTVVPKISTQLIAHEDDDDEEEGDDDHPSAEEVSKVIGSVALVDRSEANRNADGSLKNPGFPFWIGGIESTVGQRPPTPPLDMLDASKAQALRDSGKALWANLDPAQSGGWDGGLPRHSLDGWAAGGEAEVITSALDFSKTIHRAKAVYFPEEGTDVEQAAMAYHAQPSHPSYAVNPGGAVYAKDYITNGALPVAGAPYFEPCMDDRQKRLTQAAGLGAFNSGEIDGQSFTGASQFSADHPRVYKGANIQIDAVFNKVGYHFPQTRILTLWEDAWPVINKQQPPEPLVMRMNTFDCTMYHHTNLIPAFYEMDDYQVRTPTDVIGQHIHLPKWDLTAADGSANGWNYEDGVLSPVTVVERIHAIREYNHCLPGDPREGTEDCPQAKNHPYFGQFNRADWHGARTTMQRWFADPVVNVHGIDRGLGNIFTHDHFGPSTHQQIGLYATVLAEPAGSSWYHSETGAPLYGQRADGGPTSWQAVVTTGDNDEDGKNDSFREFFLEYSDFQHAYEAGVYVGAGPDGVPNPGAYPATADTFRYAINPPVRQNGSTLLESVVEVAGGQVPGCPSRPCPQAISVDDPGIFVVNYRSEPVGLRVFDPNKVAPDGKPGMQADGLAGDLSYALQSRTDRAIPALNLAPSAVTSATGPTGATTHFPPHINKAGDLPGDPFTPILRTYSGDNVRLRVNAGGHEEEHNVTLHGVKWAHTGTGFGVNSTSGWRASQMVGISEQLGFMAPVALMATSAADTGDYMYSMDASIEGYWTGLWGVMRNYTVTRPDLFAVPNNPRPVSARNATAFDGVCPRFSPNPNGIGTRATVQRNYEVVAALANDILGNPLNLTIGDPANPGGHVGGPLKPNGGTLVFNPRPVSVPQATIVDEEDGEVITIGGQTGPLHDPTAILYVRKSDLNPTTGKLKPGVPVEPLVLRAAAGDCINVTLENRLPLVMPDLPAYSVMQGMVKRDRFSALGSVTFNNNLMRPSSHVGLHAQLLSYDITKSDGFNVGSNMVQTVPPRAGSSGAYPSRVYQYYAGHLEREGKPVVQLGRNLDRIDAYPIEFGGLNLLPSDPIKQGQKGLAGAMSIAPAGATWVEDPGMRAAATVTAAGQPSYRDFSLVWHKSLNMRWADGRPVENMASEGPGIPNDPKDNSGMAVNYKSEPLWYRFGRAPNAPFGHAQGNGYADIPNAHMAYSNDLVGSDPVTPILRVKPGAPFRTHVLMPSGGSRGATFQMDGHVWALNPFQAEKSDAMGYPMKYAGVGSMRFGYNPLALYIGAQESVLPAAHFSFMHPSAGGRNAVPGDYLYRDYAAFGNLGGIWGLLRVSNEPDQTPSQ</sequence>
<dbReference type="InterPro" id="IPR011706">
    <property type="entry name" value="Cu-oxidase_C"/>
</dbReference>
<keyword evidence="2" id="KW-0732">Signal</keyword>
<dbReference type="InterPro" id="IPR048215">
    <property type="entry name" value="MnxG-like"/>
</dbReference>
<evidence type="ECO:0000256" key="2">
    <source>
        <dbReference type="SAM" id="SignalP"/>
    </source>
</evidence>
<comment type="caution">
    <text evidence="4">The sequence shown here is derived from an EMBL/GenBank/DDBJ whole genome shotgun (WGS) entry which is preliminary data.</text>
</comment>
<dbReference type="InterPro" id="IPR008972">
    <property type="entry name" value="Cupredoxin"/>
</dbReference>
<dbReference type="Proteomes" id="UP000717995">
    <property type="component" value="Unassembled WGS sequence"/>
</dbReference>